<protein>
    <submittedName>
        <fullName evidence="11">HIV Tat-specific factor 1 (inferred by orthology to a human protein)</fullName>
    </submittedName>
</protein>
<keyword evidence="5" id="KW-0508">mRNA splicing</keyword>
<feature type="region of interest" description="Disordered" evidence="7">
    <location>
        <begin position="346"/>
        <end position="418"/>
    </location>
</feature>
<keyword evidence="3" id="KW-0677">Repeat</keyword>
<dbReference type="FunFam" id="3.30.70.330:FF:000202">
    <property type="entry name" value="HIV Tat-specific factor 1"/>
    <property type="match status" value="1"/>
</dbReference>
<dbReference type="GO" id="GO:0005684">
    <property type="term" value="C:U2-type spliceosomal complex"/>
    <property type="evidence" value="ECO:0007669"/>
    <property type="project" value="TreeGrafter"/>
</dbReference>
<dbReference type="InterPro" id="IPR000504">
    <property type="entry name" value="RRM_dom"/>
</dbReference>
<feature type="region of interest" description="Disordered" evidence="7">
    <location>
        <begin position="83"/>
        <end position="104"/>
    </location>
</feature>
<dbReference type="PROSITE" id="PS50102">
    <property type="entry name" value="RRM"/>
    <property type="match status" value="1"/>
</dbReference>
<reference evidence="9 10" key="2">
    <citation type="submission" date="2018-11" db="EMBL/GenBank/DDBJ databases">
        <authorList>
            <consortium name="Pathogen Informatics"/>
        </authorList>
    </citation>
    <scope>NUCLEOTIDE SEQUENCE [LARGE SCALE GENOMIC DNA]</scope>
</reference>
<dbReference type="GO" id="GO:0005686">
    <property type="term" value="C:U2 snRNP"/>
    <property type="evidence" value="ECO:0007669"/>
    <property type="project" value="TreeGrafter"/>
</dbReference>
<feature type="compositionally biased region" description="Basic and acidic residues" evidence="7">
    <location>
        <begin position="358"/>
        <end position="402"/>
    </location>
</feature>
<dbReference type="AlphaFoldDB" id="A0A0N4Y3A0"/>
<proteinExistence type="inferred from homology"/>
<dbReference type="Proteomes" id="UP000271162">
    <property type="component" value="Unassembled WGS sequence"/>
</dbReference>
<keyword evidence="4 6" id="KW-0694">RNA-binding</keyword>
<dbReference type="SMART" id="SM00360">
    <property type="entry name" value="RRM"/>
    <property type="match status" value="2"/>
</dbReference>
<dbReference type="EMBL" id="UYSL01020282">
    <property type="protein sequence ID" value="VDL73856.1"/>
    <property type="molecule type" value="Genomic_DNA"/>
</dbReference>
<evidence type="ECO:0000256" key="1">
    <source>
        <dbReference type="ARBA" id="ARBA00007747"/>
    </source>
</evidence>
<dbReference type="PANTHER" id="PTHR15608:SF0">
    <property type="entry name" value="HIV TAT-SPECIFIC FACTOR 1"/>
    <property type="match status" value="1"/>
</dbReference>
<dbReference type="OMA" id="QERIFEW"/>
<evidence type="ECO:0000256" key="3">
    <source>
        <dbReference type="ARBA" id="ARBA00022737"/>
    </source>
</evidence>
<dbReference type="WBParaSite" id="NBR_0001026601-mRNA-1">
    <property type="protein sequence ID" value="NBR_0001026601-mRNA-1"/>
    <property type="gene ID" value="NBR_0001026601"/>
</dbReference>
<feature type="domain" description="RRM" evidence="8">
    <location>
        <begin position="115"/>
        <end position="200"/>
    </location>
</feature>
<dbReference type="InterPro" id="IPR012677">
    <property type="entry name" value="Nucleotide-bd_a/b_plait_sf"/>
</dbReference>
<sequence>MALIAEESGQDPPTGDPPEACPENEKRSEEPVVNGVKMKWNAATQEWKPVDEQIDEDFIASYQANYGVPYDYSELDEKRKAEAERLKNSKAEKKDKKTKAPTEQQGWVDMEEKVHAVYVSNLPTDITLDEFKEFMSKCGVIQPDARTNKPKLKLYVDEQGQNKGDGRCCYIKKESVDLALSILDGFPLRGKEVHVEKARFELKGEFDPTKKRKKLSAAQKKRYMENQNRIFEWRPEKPRNYRPISDCTVVIKNLFTLEMMDRNAALMMDLKEEVQEKPFLVQTNPEGVVTVTFETTDCSDMAVKMLNGRIVDGRRLEVALWDGKTRYKMEESEEDRKRRLEAWQNYIKGENDSDDEDSKQKPEGTGEKDEARGEKRGISADSIDENKKQPSDRAEQLVDTSKDNGSPQKRQKLDKCEE</sequence>
<evidence type="ECO:0000313" key="11">
    <source>
        <dbReference type="WBParaSite" id="NBR_0001026601-mRNA-1"/>
    </source>
</evidence>
<gene>
    <name evidence="9" type="ORF">NBR_LOCUS10267</name>
</gene>
<evidence type="ECO:0000256" key="4">
    <source>
        <dbReference type="ARBA" id="ARBA00022884"/>
    </source>
</evidence>
<dbReference type="InterPro" id="IPR034392">
    <property type="entry name" value="TatSF1-like_RRM1"/>
</dbReference>
<evidence type="ECO:0000313" key="9">
    <source>
        <dbReference type="EMBL" id="VDL73856.1"/>
    </source>
</evidence>
<evidence type="ECO:0000259" key="8">
    <source>
        <dbReference type="PROSITE" id="PS50102"/>
    </source>
</evidence>
<keyword evidence="10" id="KW-1185">Reference proteome</keyword>
<feature type="region of interest" description="Disordered" evidence="7">
    <location>
        <begin position="1"/>
        <end position="35"/>
    </location>
</feature>
<dbReference type="Gene3D" id="3.30.70.330">
    <property type="match status" value="2"/>
</dbReference>
<feature type="compositionally biased region" description="Basic and acidic residues" evidence="7">
    <location>
        <begin position="83"/>
        <end position="100"/>
    </location>
</feature>
<organism evidence="11">
    <name type="scientific">Nippostrongylus brasiliensis</name>
    <name type="common">Rat hookworm</name>
    <dbReference type="NCBI Taxonomy" id="27835"/>
    <lineage>
        <taxon>Eukaryota</taxon>
        <taxon>Metazoa</taxon>
        <taxon>Ecdysozoa</taxon>
        <taxon>Nematoda</taxon>
        <taxon>Chromadorea</taxon>
        <taxon>Rhabditida</taxon>
        <taxon>Rhabditina</taxon>
        <taxon>Rhabditomorpha</taxon>
        <taxon>Strongyloidea</taxon>
        <taxon>Heligmosomidae</taxon>
        <taxon>Nippostrongylus</taxon>
    </lineage>
</organism>
<dbReference type="GO" id="GO:0003723">
    <property type="term" value="F:RNA binding"/>
    <property type="evidence" value="ECO:0007669"/>
    <property type="project" value="UniProtKB-UniRule"/>
</dbReference>
<accession>A0A0N4Y3A0</accession>
<dbReference type="InterPro" id="IPR035979">
    <property type="entry name" value="RBD_domain_sf"/>
</dbReference>
<name>A0A0N4Y3A0_NIPBR</name>
<dbReference type="CDD" id="cd12281">
    <property type="entry name" value="RRM1_TatSF1_like"/>
    <property type="match status" value="1"/>
</dbReference>
<comment type="similarity">
    <text evidence="1">Belongs to the HTATSF1 family.</text>
</comment>
<evidence type="ECO:0000256" key="6">
    <source>
        <dbReference type="PROSITE-ProRule" id="PRU00176"/>
    </source>
</evidence>
<dbReference type="InterPro" id="IPR034393">
    <property type="entry name" value="TatSF1-like"/>
</dbReference>
<dbReference type="SUPFAM" id="SSF54928">
    <property type="entry name" value="RNA-binding domain, RBD"/>
    <property type="match status" value="1"/>
</dbReference>
<dbReference type="PANTHER" id="PTHR15608">
    <property type="entry name" value="SPLICING FACTOR U2AF-ASSOCIATED PROTEIN 2"/>
    <property type="match status" value="1"/>
</dbReference>
<evidence type="ECO:0000313" key="10">
    <source>
        <dbReference type="Proteomes" id="UP000271162"/>
    </source>
</evidence>
<evidence type="ECO:0000256" key="5">
    <source>
        <dbReference type="ARBA" id="ARBA00023187"/>
    </source>
</evidence>
<dbReference type="STRING" id="27835.A0A0N4Y3A0"/>
<evidence type="ECO:0000256" key="7">
    <source>
        <dbReference type="SAM" id="MobiDB-lite"/>
    </source>
</evidence>
<dbReference type="GO" id="GO:0000398">
    <property type="term" value="P:mRNA splicing, via spliceosome"/>
    <property type="evidence" value="ECO:0007669"/>
    <property type="project" value="InterPro"/>
</dbReference>
<evidence type="ECO:0000256" key="2">
    <source>
        <dbReference type="ARBA" id="ARBA00022664"/>
    </source>
</evidence>
<keyword evidence="2" id="KW-0507">mRNA processing</keyword>
<reference evidence="11" key="1">
    <citation type="submission" date="2017-02" db="UniProtKB">
        <authorList>
            <consortium name="WormBaseParasite"/>
        </authorList>
    </citation>
    <scope>IDENTIFICATION</scope>
</reference>
<dbReference type="Pfam" id="PF00076">
    <property type="entry name" value="RRM_1"/>
    <property type="match status" value="1"/>
</dbReference>